<dbReference type="Gene3D" id="3.40.50.2300">
    <property type="match status" value="1"/>
</dbReference>
<dbReference type="InterPro" id="IPR036890">
    <property type="entry name" value="HATPase_C_sf"/>
</dbReference>
<feature type="compositionally biased region" description="Polar residues" evidence="7">
    <location>
        <begin position="827"/>
        <end position="837"/>
    </location>
</feature>
<keyword evidence="8" id="KW-0812">Transmembrane</keyword>
<feature type="region of interest" description="Disordered" evidence="7">
    <location>
        <begin position="813"/>
        <end position="837"/>
    </location>
</feature>
<dbReference type="PANTHER" id="PTHR43047">
    <property type="entry name" value="TWO-COMPONENT HISTIDINE PROTEIN KINASE"/>
    <property type="match status" value="1"/>
</dbReference>
<evidence type="ECO:0000259" key="10">
    <source>
        <dbReference type="PROSITE" id="PS50110"/>
    </source>
</evidence>
<feature type="transmembrane region" description="Helical" evidence="8">
    <location>
        <begin position="119"/>
        <end position="147"/>
    </location>
</feature>
<dbReference type="Pfam" id="PF02518">
    <property type="entry name" value="HATPase_c"/>
    <property type="match status" value="1"/>
</dbReference>
<feature type="transmembrane region" description="Helical" evidence="8">
    <location>
        <begin position="316"/>
        <end position="336"/>
    </location>
</feature>
<keyword evidence="4" id="KW-0808">Transferase</keyword>
<dbReference type="CDD" id="cd00082">
    <property type="entry name" value="HisKA"/>
    <property type="match status" value="1"/>
</dbReference>
<feature type="transmembrane region" description="Helical" evidence="8">
    <location>
        <begin position="168"/>
        <end position="191"/>
    </location>
</feature>
<accession>A0A5A8CJ80</accession>
<keyword evidence="8" id="KW-0472">Membrane</keyword>
<feature type="domain" description="Response regulatory" evidence="10">
    <location>
        <begin position="844"/>
        <end position="1016"/>
    </location>
</feature>
<evidence type="ECO:0000313" key="11">
    <source>
        <dbReference type="EMBL" id="KAA0152180.1"/>
    </source>
</evidence>
<feature type="compositionally biased region" description="Low complexity" evidence="7">
    <location>
        <begin position="509"/>
        <end position="520"/>
    </location>
</feature>
<gene>
    <name evidence="11" type="ORF">FNF29_04047</name>
</gene>
<sequence length="1032" mass="108663">MAAAFPAIFAQFDHTRYFVVPGELRQMLRGVNRTLLDTPGDVSLDVEIAANSVSVVTAFNAVFLCIYLMGSWALLSRPIRAAAGIVLVGMACFVVTVQVPNFSLELMMPVATRPFTCALIPGAAITGASIGPLVSNGVMEALGAFVLRDGLDMARKWRWRGRVVCSVSPIRVTGVVGPVLVVIMGVFAQVSNTVFRSSHLGSVLVQTVTFSLAAVIVMLNMAVLFAEGSSCYRALRDAPSTYSSSMRVARMLAVLTLISSGFVAFASQATAPEFQDSCPEFFYNYHMPLPEGRWPAGCTDESCFPNVRKSLYIRGLSLWCSAAVLMAQTIVVILAAQANVAATRESDSTRSAQRMRQALQYVSHEARAPLGGAILSMGLLDHAIETADQDQAGLLVSDLHLSLEAAQRQLTDLLLFGDREAPGRVAPLAEPKGRRASIMRGVARQSESPMRWAMLDEFQLGRLQSSFAGACRAEEIQLDMRLRICMSQGSPAAPPTGRQGPAATPEGFSAIPVSPSPAAAQRRPSFAEGTLALSMPSPLDAGGALSARTPGGTPAPSEAPQPASTLAIESCYSGAGRVPGEPPSVSCAELFVDVDRILAIVQNALSNSIKHVRGDGTGRISVLLTLSTSAEGTGSPGPSAGARSWMRSTLSAGPSEPGVGELPPIPTPPADETAKAPSHADGSPTHLPPVVTAHASKRPPGGLAPISVQDSIPFIDQEGEPAEKRVLWIEVLDNGRGIPARLLQPGRLFRPFQQVRQGDGSLRMTSSGLGLSIVKSVVVEQLHGTVGLASKEGEGTLFTAKIPVWARPSRSGLRQQRRRNWARHATSETIQATSRSPGTQTIGTAFVVDDERVNRTLMARLLRSWGFEVREMEDGTGLVEAVRALVARDASSATGGSGGSGGSAGSAGSDPVTSATSLAAAAANEVLAWPLVVTLDIQMPVMDGFQALEALRALAAEQRAAGNEEVATKVEGLLVIGVTGNAVLSDRQRMMDLGAQRVLTKPVDTPALASLIEECGDVDLPAKAHRRIGAPA</sequence>
<dbReference type="AlphaFoldDB" id="A0A5A8CJ80"/>
<dbReference type="GO" id="GO:0009927">
    <property type="term" value="F:histidine phosphotransfer kinase activity"/>
    <property type="evidence" value="ECO:0007669"/>
    <property type="project" value="TreeGrafter"/>
</dbReference>
<dbReference type="CDD" id="cd17546">
    <property type="entry name" value="REC_hyHK_CKI1_RcsC-like"/>
    <property type="match status" value="1"/>
</dbReference>
<evidence type="ECO:0000256" key="2">
    <source>
        <dbReference type="ARBA" id="ARBA00012438"/>
    </source>
</evidence>
<dbReference type="PRINTS" id="PR00344">
    <property type="entry name" value="BCTRLSENSOR"/>
</dbReference>
<feature type="region of interest" description="Disordered" evidence="7">
    <location>
        <begin position="629"/>
        <end position="703"/>
    </location>
</feature>
<keyword evidence="8" id="KW-1133">Transmembrane helix</keyword>
<evidence type="ECO:0000256" key="3">
    <source>
        <dbReference type="ARBA" id="ARBA00022553"/>
    </source>
</evidence>
<dbReference type="InterPro" id="IPR003594">
    <property type="entry name" value="HATPase_dom"/>
</dbReference>
<dbReference type="Proteomes" id="UP000323011">
    <property type="component" value="Unassembled WGS sequence"/>
</dbReference>
<evidence type="ECO:0000256" key="7">
    <source>
        <dbReference type="SAM" id="MobiDB-lite"/>
    </source>
</evidence>
<feature type="compositionally biased region" description="Gly residues" evidence="7">
    <location>
        <begin position="895"/>
        <end position="905"/>
    </location>
</feature>
<dbReference type="PROSITE" id="PS50110">
    <property type="entry name" value="RESPONSE_REGULATORY"/>
    <property type="match status" value="1"/>
</dbReference>
<feature type="modified residue" description="4-aspartylphosphate" evidence="6">
    <location>
        <position position="936"/>
    </location>
</feature>
<feature type="transmembrane region" description="Helical" evidence="8">
    <location>
        <begin position="81"/>
        <end position="99"/>
    </location>
</feature>
<organism evidence="11 12">
    <name type="scientific">Cafeteria roenbergensis</name>
    <name type="common">Marine flagellate</name>
    <dbReference type="NCBI Taxonomy" id="33653"/>
    <lineage>
        <taxon>Eukaryota</taxon>
        <taxon>Sar</taxon>
        <taxon>Stramenopiles</taxon>
        <taxon>Bigyra</taxon>
        <taxon>Opalozoa</taxon>
        <taxon>Bicosoecida</taxon>
        <taxon>Cafeteriaceae</taxon>
        <taxon>Cafeteria</taxon>
    </lineage>
</organism>
<dbReference type="InterPro" id="IPR004358">
    <property type="entry name" value="Sig_transdc_His_kin-like_C"/>
</dbReference>
<dbReference type="InterPro" id="IPR011006">
    <property type="entry name" value="CheY-like_superfamily"/>
</dbReference>
<dbReference type="Gene3D" id="3.30.565.10">
    <property type="entry name" value="Histidine kinase-like ATPase, C-terminal domain"/>
    <property type="match status" value="1"/>
</dbReference>
<dbReference type="SMART" id="SM00387">
    <property type="entry name" value="HATPase_c"/>
    <property type="match status" value="1"/>
</dbReference>
<dbReference type="PANTHER" id="PTHR43047:SF72">
    <property type="entry name" value="OSMOSENSING HISTIDINE PROTEIN KINASE SLN1"/>
    <property type="match status" value="1"/>
</dbReference>
<evidence type="ECO:0000259" key="9">
    <source>
        <dbReference type="PROSITE" id="PS50109"/>
    </source>
</evidence>
<keyword evidence="12" id="KW-1185">Reference proteome</keyword>
<evidence type="ECO:0000256" key="6">
    <source>
        <dbReference type="PROSITE-ProRule" id="PRU00169"/>
    </source>
</evidence>
<comment type="caution">
    <text evidence="11">The sequence shown here is derived from an EMBL/GenBank/DDBJ whole genome shotgun (WGS) entry which is preliminary data.</text>
</comment>
<dbReference type="EMBL" id="VLTN01000022">
    <property type="protein sequence ID" value="KAA0152180.1"/>
    <property type="molecule type" value="Genomic_DNA"/>
</dbReference>
<feature type="region of interest" description="Disordered" evidence="7">
    <location>
        <begin position="891"/>
        <end position="912"/>
    </location>
</feature>
<dbReference type="EC" id="2.7.13.3" evidence="2"/>
<dbReference type="GO" id="GO:0000155">
    <property type="term" value="F:phosphorelay sensor kinase activity"/>
    <property type="evidence" value="ECO:0007669"/>
    <property type="project" value="InterPro"/>
</dbReference>
<comment type="catalytic activity">
    <reaction evidence="1">
        <text>ATP + protein L-histidine = ADP + protein N-phospho-L-histidine.</text>
        <dbReference type="EC" id="2.7.13.3"/>
    </reaction>
</comment>
<feature type="region of interest" description="Disordered" evidence="7">
    <location>
        <begin position="489"/>
        <end position="523"/>
    </location>
</feature>
<proteinExistence type="predicted"/>
<evidence type="ECO:0000256" key="4">
    <source>
        <dbReference type="ARBA" id="ARBA00022679"/>
    </source>
</evidence>
<evidence type="ECO:0000256" key="8">
    <source>
        <dbReference type="SAM" id="Phobius"/>
    </source>
</evidence>
<feature type="region of interest" description="Disordered" evidence="7">
    <location>
        <begin position="537"/>
        <end position="563"/>
    </location>
</feature>
<evidence type="ECO:0000256" key="1">
    <source>
        <dbReference type="ARBA" id="ARBA00000085"/>
    </source>
</evidence>
<keyword evidence="3 6" id="KW-0597">Phosphoprotein</keyword>
<protein>
    <recommendedName>
        <fullName evidence="2">histidine kinase</fullName>
        <ecNumber evidence="2">2.7.13.3</ecNumber>
    </recommendedName>
</protein>
<feature type="transmembrane region" description="Helical" evidence="8">
    <location>
        <begin position="48"/>
        <end position="69"/>
    </location>
</feature>
<evidence type="ECO:0000313" key="12">
    <source>
        <dbReference type="Proteomes" id="UP000323011"/>
    </source>
</evidence>
<evidence type="ECO:0000256" key="5">
    <source>
        <dbReference type="ARBA" id="ARBA00022777"/>
    </source>
</evidence>
<dbReference type="PROSITE" id="PS50109">
    <property type="entry name" value="HIS_KIN"/>
    <property type="match status" value="1"/>
</dbReference>
<dbReference type="SUPFAM" id="SSF55874">
    <property type="entry name" value="ATPase domain of HSP90 chaperone/DNA topoisomerase II/histidine kinase"/>
    <property type="match status" value="1"/>
</dbReference>
<name>A0A5A8CJ80_CAFRO</name>
<dbReference type="InterPro" id="IPR003661">
    <property type="entry name" value="HisK_dim/P_dom"/>
</dbReference>
<keyword evidence="5" id="KW-0418">Kinase</keyword>
<dbReference type="InterPro" id="IPR001789">
    <property type="entry name" value="Sig_transdc_resp-reg_receiver"/>
</dbReference>
<feature type="domain" description="Histidine kinase" evidence="9">
    <location>
        <begin position="593"/>
        <end position="806"/>
    </location>
</feature>
<dbReference type="SUPFAM" id="SSF52172">
    <property type="entry name" value="CheY-like"/>
    <property type="match status" value="2"/>
</dbReference>
<dbReference type="Pfam" id="PF00072">
    <property type="entry name" value="Response_reg"/>
    <property type="match status" value="1"/>
</dbReference>
<dbReference type="SMART" id="SM00448">
    <property type="entry name" value="REC"/>
    <property type="match status" value="1"/>
</dbReference>
<reference evidence="11 12" key="1">
    <citation type="submission" date="2019-07" db="EMBL/GenBank/DDBJ databases">
        <title>Genomes of Cafeteria roenbergensis.</title>
        <authorList>
            <person name="Fischer M.G."/>
            <person name="Hackl T."/>
            <person name="Roman M."/>
        </authorList>
    </citation>
    <scope>NUCLEOTIDE SEQUENCE [LARGE SCALE GENOMIC DNA]</scope>
    <source>
        <strain evidence="11 12">BVI</strain>
    </source>
</reference>
<feature type="transmembrane region" description="Helical" evidence="8">
    <location>
        <begin position="203"/>
        <end position="226"/>
    </location>
</feature>
<dbReference type="InterPro" id="IPR005467">
    <property type="entry name" value="His_kinase_dom"/>
</dbReference>
<dbReference type="GO" id="GO:0005886">
    <property type="term" value="C:plasma membrane"/>
    <property type="evidence" value="ECO:0007669"/>
    <property type="project" value="TreeGrafter"/>
</dbReference>